<evidence type="ECO:0000313" key="2">
    <source>
        <dbReference type="EMBL" id="WMX47214.1"/>
    </source>
</evidence>
<feature type="chain" id="PRO_5046684243" description="Secreted protein" evidence="1">
    <location>
        <begin position="25"/>
        <end position="59"/>
    </location>
</feature>
<feature type="signal peptide" evidence="1">
    <location>
        <begin position="1"/>
        <end position="24"/>
    </location>
</feature>
<protein>
    <recommendedName>
        <fullName evidence="4">Secreted protein</fullName>
    </recommendedName>
</protein>
<dbReference type="RefSeq" id="WP_128979979.1">
    <property type="nucleotide sequence ID" value="NZ_CP133762.1"/>
</dbReference>
<keyword evidence="3" id="KW-1185">Reference proteome</keyword>
<evidence type="ECO:0008006" key="4">
    <source>
        <dbReference type="Google" id="ProtNLM"/>
    </source>
</evidence>
<dbReference type="EMBL" id="CP133762">
    <property type="protein sequence ID" value="WMX47214.1"/>
    <property type="molecule type" value="Genomic_DNA"/>
</dbReference>
<proteinExistence type="predicted"/>
<reference evidence="2 3" key="1">
    <citation type="submission" date="2023-09" db="EMBL/GenBank/DDBJ databases">
        <title>Complete genome of Streptomyces roseicoloratus T14.</title>
        <authorList>
            <person name="Bashizi T."/>
            <person name="Kim M.-J."/>
            <person name="Lee G."/>
            <person name="Tagele S.B."/>
            <person name="Shin J.-H."/>
        </authorList>
    </citation>
    <scope>NUCLEOTIDE SEQUENCE [LARGE SCALE GENOMIC DNA]</scope>
    <source>
        <strain evidence="2 3">T14</strain>
    </source>
</reference>
<organism evidence="2 3">
    <name type="scientific">Streptomyces roseicoloratus</name>
    <dbReference type="NCBI Taxonomy" id="2508722"/>
    <lineage>
        <taxon>Bacteria</taxon>
        <taxon>Bacillati</taxon>
        <taxon>Actinomycetota</taxon>
        <taxon>Actinomycetes</taxon>
        <taxon>Kitasatosporales</taxon>
        <taxon>Streptomycetaceae</taxon>
        <taxon>Streptomyces</taxon>
    </lineage>
</organism>
<evidence type="ECO:0000256" key="1">
    <source>
        <dbReference type="SAM" id="SignalP"/>
    </source>
</evidence>
<sequence length="59" mass="6032">MRKLIATAALAAAVVLTGSGTALAHGWDGYGSDEPNVTVVESENTVVVCGDFSFCQGED</sequence>
<gene>
    <name evidence="2" type="ORF">RGF97_23680</name>
</gene>
<accession>A0ABY9RYF4</accession>
<keyword evidence="1" id="KW-0732">Signal</keyword>
<evidence type="ECO:0000313" key="3">
    <source>
        <dbReference type="Proteomes" id="UP001250858"/>
    </source>
</evidence>
<name>A0ABY9RYF4_9ACTN</name>
<dbReference type="Proteomes" id="UP001250858">
    <property type="component" value="Chromosome"/>
</dbReference>